<evidence type="ECO:0000259" key="5">
    <source>
        <dbReference type="Pfam" id="PF03109"/>
    </source>
</evidence>
<dbReference type="InterPro" id="IPR034646">
    <property type="entry name" value="ADCK3_dom"/>
</dbReference>
<dbReference type="InterPro" id="IPR011009">
    <property type="entry name" value="Kinase-like_dom_sf"/>
</dbReference>
<keyword evidence="3" id="KW-0547">Nucleotide-binding</keyword>
<dbReference type="RefSeq" id="WP_310299861.1">
    <property type="nucleotide sequence ID" value="NZ_BAAAPS010000007.1"/>
</dbReference>
<dbReference type="PANTHER" id="PTHR43851">
    <property type="match status" value="1"/>
</dbReference>
<sequence length="446" mass="48980">MADLPRKAVTRTARMAALPLGYAGRQALGVGKRLGGAPAEVVMNEVQTRTAAQLFKTLGELKGGAMKFGQALSIFEGALPEEIAAPYREQLTKLQDSAPPMSRAVVHQQLVREFGAGWKRKIVEFDEEAAASASIGQVHHGRWVDGTEVAVKLQYPGAEQAMLADLKQITRLARTFGGLLPGIDVKLLAEELRDRVAEELDYRLEAEAQSRFAEVYADDPHYVVPRVMEFSQRAIVTEWVPGTSSLAKVISGGTQEERDHWGELYARFLFESPARTGLLHADPHPGNFRLVPGEGGAPDRLAVLDYGAVARLPGGELPVALGVLSRLSLGDDWDAVVTFLRQEGFIKPNIRVRPDDLRSYLGPFTEPARTRTFRFSRDFLRAQLARVQDPSSPEVQVAFRLNLPPEYLLVHRTWTGAVGVLCQLEAEVPFREILEGSLPGFATSPG</sequence>
<evidence type="ECO:0000313" key="6">
    <source>
        <dbReference type="EMBL" id="MDR7361629.1"/>
    </source>
</evidence>
<keyword evidence="2" id="KW-0808">Transferase</keyword>
<comment type="caution">
    <text evidence="6">The sequence shown here is derived from an EMBL/GenBank/DDBJ whole genome shotgun (WGS) entry which is preliminary data.</text>
</comment>
<evidence type="ECO:0000256" key="2">
    <source>
        <dbReference type="ARBA" id="ARBA00022679"/>
    </source>
</evidence>
<evidence type="ECO:0000256" key="3">
    <source>
        <dbReference type="ARBA" id="ARBA00022741"/>
    </source>
</evidence>
<dbReference type="InterPro" id="IPR004147">
    <property type="entry name" value="ABC1_dom"/>
</dbReference>
<reference evidence="6 7" key="1">
    <citation type="submission" date="2023-07" db="EMBL/GenBank/DDBJ databases">
        <title>Sequencing the genomes of 1000 actinobacteria strains.</title>
        <authorList>
            <person name="Klenk H.-P."/>
        </authorList>
    </citation>
    <scope>NUCLEOTIDE SEQUENCE [LARGE SCALE GENOMIC DNA]</scope>
    <source>
        <strain evidence="6 7">DSM 19426</strain>
    </source>
</reference>
<accession>A0ABU2BSL8</accession>
<comment type="similarity">
    <text evidence="1">Belongs to the protein kinase superfamily. ADCK protein kinase family.</text>
</comment>
<protein>
    <submittedName>
        <fullName evidence="6">Unusual protein kinase regulating ubiquinone biosynthesis (AarF/ABC1/UbiB family)</fullName>
    </submittedName>
</protein>
<evidence type="ECO:0000256" key="4">
    <source>
        <dbReference type="ARBA" id="ARBA00022840"/>
    </source>
</evidence>
<gene>
    <name evidence="6" type="ORF">J2S63_001182</name>
</gene>
<keyword evidence="6" id="KW-0830">Ubiquinone</keyword>
<dbReference type="Pfam" id="PF03109">
    <property type="entry name" value="ABC1"/>
    <property type="match status" value="1"/>
</dbReference>
<dbReference type="CDD" id="cd13970">
    <property type="entry name" value="ABC1_ADCK3"/>
    <property type="match status" value="1"/>
</dbReference>
<proteinExistence type="inferred from homology"/>
<dbReference type="GO" id="GO:0016301">
    <property type="term" value="F:kinase activity"/>
    <property type="evidence" value="ECO:0007669"/>
    <property type="project" value="UniProtKB-KW"/>
</dbReference>
<keyword evidence="6" id="KW-0418">Kinase</keyword>
<dbReference type="Proteomes" id="UP001183648">
    <property type="component" value="Unassembled WGS sequence"/>
</dbReference>
<name>A0ABU2BSL8_9ACTN</name>
<organism evidence="6 7">
    <name type="scientific">Nocardioides marmoribigeumensis</name>
    <dbReference type="NCBI Taxonomy" id="433649"/>
    <lineage>
        <taxon>Bacteria</taxon>
        <taxon>Bacillati</taxon>
        <taxon>Actinomycetota</taxon>
        <taxon>Actinomycetes</taxon>
        <taxon>Propionibacteriales</taxon>
        <taxon>Nocardioidaceae</taxon>
        <taxon>Nocardioides</taxon>
    </lineage>
</organism>
<evidence type="ECO:0000313" key="7">
    <source>
        <dbReference type="Proteomes" id="UP001183648"/>
    </source>
</evidence>
<keyword evidence="4" id="KW-0067">ATP-binding</keyword>
<dbReference type="SUPFAM" id="SSF56112">
    <property type="entry name" value="Protein kinase-like (PK-like)"/>
    <property type="match status" value="1"/>
</dbReference>
<feature type="domain" description="ABC1 atypical kinase-like" evidence="5">
    <location>
        <begin position="93"/>
        <end position="312"/>
    </location>
</feature>
<dbReference type="InterPro" id="IPR051409">
    <property type="entry name" value="Atypical_kinase_ADCK"/>
</dbReference>
<dbReference type="PANTHER" id="PTHR43851:SF3">
    <property type="entry name" value="COENZYME Q8"/>
    <property type="match status" value="1"/>
</dbReference>
<dbReference type="EMBL" id="JAVDYG010000001">
    <property type="protein sequence ID" value="MDR7361629.1"/>
    <property type="molecule type" value="Genomic_DNA"/>
</dbReference>
<evidence type="ECO:0000256" key="1">
    <source>
        <dbReference type="ARBA" id="ARBA00009670"/>
    </source>
</evidence>
<keyword evidence="7" id="KW-1185">Reference proteome</keyword>